<accession>A0A2P6N2M2</accession>
<dbReference type="InterPro" id="IPR016024">
    <property type="entry name" value="ARM-type_fold"/>
</dbReference>
<dbReference type="SUPFAM" id="SSF48371">
    <property type="entry name" value="ARM repeat"/>
    <property type="match status" value="1"/>
</dbReference>
<dbReference type="EMBL" id="MDYQ01000237">
    <property type="protein sequence ID" value="PRP78191.1"/>
    <property type="molecule type" value="Genomic_DNA"/>
</dbReference>
<evidence type="ECO:0000256" key="1">
    <source>
        <dbReference type="SAM" id="MobiDB-lite"/>
    </source>
</evidence>
<feature type="compositionally biased region" description="Basic and acidic residues" evidence="1">
    <location>
        <begin position="8"/>
        <end position="22"/>
    </location>
</feature>
<keyword evidence="3" id="KW-1185">Reference proteome</keyword>
<dbReference type="InParanoid" id="A0A2P6N2M2"/>
<name>A0A2P6N2M2_9EUKA</name>
<feature type="region of interest" description="Disordered" evidence="1">
    <location>
        <begin position="1"/>
        <end position="38"/>
    </location>
</feature>
<evidence type="ECO:0000313" key="2">
    <source>
        <dbReference type="EMBL" id="PRP78191.1"/>
    </source>
</evidence>
<organism evidence="2 3">
    <name type="scientific">Planoprotostelium fungivorum</name>
    <dbReference type="NCBI Taxonomy" id="1890364"/>
    <lineage>
        <taxon>Eukaryota</taxon>
        <taxon>Amoebozoa</taxon>
        <taxon>Evosea</taxon>
        <taxon>Variosea</taxon>
        <taxon>Cavosteliida</taxon>
        <taxon>Cavosteliaceae</taxon>
        <taxon>Planoprotostelium</taxon>
    </lineage>
</organism>
<reference evidence="2 3" key="1">
    <citation type="journal article" date="2018" name="Genome Biol. Evol.">
        <title>Multiple Roots of Fruiting Body Formation in Amoebozoa.</title>
        <authorList>
            <person name="Hillmann F."/>
            <person name="Forbes G."/>
            <person name="Novohradska S."/>
            <person name="Ferling I."/>
            <person name="Riege K."/>
            <person name="Groth M."/>
            <person name="Westermann M."/>
            <person name="Marz M."/>
            <person name="Spaller T."/>
            <person name="Winckler T."/>
            <person name="Schaap P."/>
            <person name="Glockner G."/>
        </authorList>
    </citation>
    <scope>NUCLEOTIDE SEQUENCE [LARGE SCALE GENOMIC DNA]</scope>
    <source>
        <strain evidence="2 3">Jena</strain>
    </source>
</reference>
<gene>
    <name evidence="2" type="ORF">PROFUN_11321</name>
</gene>
<proteinExistence type="predicted"/>
<evidence type="ECO:0000313" key="3">
    <source>
        <dbReference type="Proteomes" id="UP000241769"/>
    </source>
</evidence>
<dbReference type="OrthoDB" id="3009231at2759"/>
<protein>
    <submittedName>
        <fullName evidence="2">Uncharacterized protein</fullName>
    </submittedName>
</protein>
<dbReference type="Proteomes" id="UP000241769">
    <property type="component" value="Unassembled WGS sequence"/>
</dbReference>
<sequence length="1967" mass="227258">MTSKHQMPRSDKESQKKAKVPRDSIIASGSHLPEIPSSVPTKEQLLKVARGLTHKKRIEYASKIALRHKNAPQLNSLIESLRKHEPLTLPSQDADDDFVDVLPSSDRDVEGHFTEEQLAIFMAASAGSEYLPLLREEVLSSSLLLKQKVVFDYVRLQQDDQAILETFREVVLNTKRLMMREAADRRKTSLVDAMYKELLKDEPATAAHFVSVLRSVLSSPQFLNSSSPELLSTILKDQTNRRTIEPKAIIGQRHLKAIVDLLEEELSKVTTAEETALVWGEWYPFLKYAGDEEKEYQRVIQLTLQYTILNKNVDMGQTIYNVSSITSSVNGSRRKIVPSEYYEFIEKNYFEKGQKVAYRRYLITLLDSWQQSLPQFTQFVQRFMDKVTDKKKLLTETSNRLISLSNLSSLLDSTHASAAEYLKVVVQYMSDEKMKENVVQWNRVFCDAFSCLSTLRDTVKEQYGSIIAKAFVDIWSQRPKESNDSTYSEDLCQLTNTWNNCANVHSYQQLLPLFLELSEKYYGSQIKALDATTTAWISQFLNVAYQRIQSRKKKDKYRSIAVDIHKKVFSHVMKLFDTIPIHWRHKLDLVSNQSLFPSQEVLIMRRIPAEEWNEHTNELYRFTQRTREVLTKLRLLIDGDEEAKRKEIDSDFQPREGMKHMMDTLDQLITKLSKRDADQLLELRDPSRENHWKDMGREIIVPNRTERATNLGRMLTASLLNRTPDKIVEVLRLIQDRTKNETPETRNSMLSILSTYFSSPLCDAKETTDAMNEMMEASLAKNEIEIPEMDEDYVLDLRTLTSSDQEVVYFLDIAQKALGFSVNEKDEEKSKRYFAFGASMQWRMTNVLLGPTNALKYFRLCMPSSHLSVVDEETRREKIDSERRSLTRMAEAYTTYFTEEPRTGRESVELYLHFFNSAPHVTILNHPVVIDLLERVTKETNGEAISRDPNSDILQLESDDPAVRLYISLRKIPNAIHFPILREYARCLLKSRQALKCGAVFDLYKGEKKYVPVEVKTHYDVVQLRKKSALDGRIDIDRYVHSLLNISQSAIRIKFVWRHLIQYRQDLLDEYLQSRKSYRGVFAIEEKKATRGRKSTPTTAAEIYNQEKQKDATMLAQLVDGQDHPDLYIIPVVYGLHKLYQDQTKTLAHAHKLRFENEKLVPKIRNVSTRRWTIMPCVSYPEMVSVINERGADEDRAAWPAAVLKSLYRGLLRVDDIIPPLYMLLSPTTLSKEEFATEAVYSISRVTKYLTPKQLIEILRTLMGEKRRKELKITHMKEITRLLSSKPNKDSLRLIVDQLNQTNLHRDLRISALSVLSKFLFDKELGAEAWEALKQGAKRNNIDELISLLTAVPTGEAFSVDFHQFNVLTPQLKEQVLDLLGKVIIPTKYAARYAEEIIIPMVNQPSLKDNSKLEDFRILATFCAYRWGHYIDHDKIAQLLVNLLTRTDAETMRRYQNHLSILTTQSELASVHLFKITGSDGKASPQHILNVVQSLCNAIQASSNVEDQMNWYIRPVIVQQLQRFMLKIPNRRTHPINYFAPLQESGPMFEQMLLTYELNQLPLSPSVEKYVDLYKKILRVFINRPTTVQSQWQYLISKDIGSDLFVDRLLDLTFDDPVEERFHHLLCFTVVEANQTSSYKKDLTREDMERITKMIERVPLRKNKLPEENILTSIISLLRTIRSKDHSQIILSHYINKLNEDRETNILMTLEILSAMESNLARVPCDTISVLVKALLYALKKEKPYASKLDTIPQSLNETIWGGRIALQRIMEDLTSGKLLREVNQDMDHLFIPKYMECTLNWLTVWANTTDSADQSKFIDLFLELDLFCAIDRYWGYQHNQTIAIAIKAVVTDRHTTIKIDSASTFAESLISREADTIQLALINDIFTREEIKKAASTETFSLIRQNQAHDLHLMCLERSVPQAVKIYPSMVPVQKALFDSEDPFIRYELSPVAGVLNEGSSNSSKN</sequence>
<comment type="caution">
    <text evidence="2">The sequence shown here is derived from an EMBL/GenBank/DDBJ whole genome shotgun (WGS) entry which is preliminary data.</text>
</comment>